<evidence type="ECO:0000256" key="1">
    <source>
        <dbReference type="SAM" id="SignalP"/>
    </source>
</evidence>
<keyword evidence="3" id="KW-0326">Glycosidase</keyword>
<name>W7JC88_9PSEU</name>
<keyword evidence="1" id="KW-0732">Signal</keyword>
<dbReference type="EC" id="3.2.1.14" evidence="3"/>
<dbReference type="AlphaFoldDB" id="W7JC88"/>
<protein>
    <submittedName>
        <fullName evidence="3">Chitinase</fullName>
        <ecNumber evidence="3">3.2.1.14</ecNumber>
    </submittedName>
</protein>
<dbReference type="GO" id="GO:0008843">
    <property type="term" value="F:endochitinase activity"/>
    <property type="evidence" value="ECO:0007669"/>
    <property type="project" value="UniProtKB-EC"/>
</dbReference>
<feature type="chain" id="PRO_5038871508" evidence="1">
    <location>
        <begin position="23"/>
        <end position="377"/>
    </location>
</feature>
<feature type="signal peptide" evidence="1">
    <location>
        <begin position="1"/>
        <end position="22"/>
    </location>
</feature>
<evidence type="ECO:0000259" key="2">
    <source>
        <dbReference type="Pfam" id="PF20611"/>
    </source>
</evidence>
<keyword evidence="4" id="KW-1185">Reference proteome</keyword>
<reference evidence="3 4" key="1">
    <citation type="journal article" date="2014" name="Genome Announc.">
        <title>Draft Genome Sequence of the Antitrypanosomally Active Sponge-Associated Bacterium Actinokineospora sp. Strain EG49.</title>
        <authorList>
            <person name="Harjes J."/>
            <person name="Ryu T."/>
            <person name="Abdelmohsen U.R."/>
            <person name="Moitinho-Silva L."/>
            <person name="Horn H."/>
            <person name="Ravasi T."/>
            <person name="Hentschel U."/>
        </authorList>
    </citation>
    <scope>NUCLEOTIDE SEQUENCE [LARGE SCALE GENOMIC DNA]</scope>
    <source>
        <strain evidence="3 4">EG49</strain>
    </source>
</reference>
<comment type="caution">
    <text evidence="3">The sequence shown here is derived from an EMBL/GenBank/DDBJ whole genome shotgun (WGS) entry which is preliminary data.</text>
</comment>
<feature type="domain" description="DUF6801" evidence="2">
    <location>
        <begin position="64"/>
        <end position="198"/>
    </location>
</feature>
<accession>W7JC88</accession>
<dbReference type="Proteomes" id="UP000019277">
    <property type="component" value="Unassembled WGS sequence"/>
</dbReference>
<dbReference type="Pfam" id="PF20611">
    <property type="entry name" value="DUF6801"/>
    <property type="match status" value="1"/>
</dbReference>
<evidence type="ECO:0000313" key="4">
    <source>
        <dbReference type="Proteomes" id="UP000019277"/>
    </source>
</evidence>
<dbReference type="STRING" id="909613.UO65_1041"/>
<dbReference type="InterPro" id="IPR046542">
    <property type="entry name" value="DUF6801"/>
</dbReference>
<gene>
    <name evidence="3" type="ORF">UO65_1041</name>
</gene>
<organism evidence="3 4">
    <name type="scientific">Actinokineospora spheciospongiae</name>
    <dbReference type="NCBI Taxonomy" id="909613"/>
    <lineage>
        <taxon>Bacteria</taxon>
        <taxon>Bacillati</taxon>
        <taxon>Actinomycetota</taxon>
        <taxon>Actinomycetes</taxon>
        <taxon>Pseudonocardiales</taxon>
        <taxon>Pseudonocardiaceae</taxon>
        <taxon>Actinokineospora</taxon>
    </lineage>
</organism>
<sequence length="377" mass="37964">MRVRRSLAILAAAAVAVGTAAAVGGAATGAPAADTTTVTRTFGANCPLRLPDHPAPLDSIGQFSVDLDVPTSAVVGQPTAPIPWRGQASSDLDLSEGSVLRTALTAAGATSLTATMQIRLIYYTLSGSGERHDVEFSSDLPLTAGAITMAGSGTLPPLEFTRPQARSTVVWMGGYTILLTPRRADGSPTGYGTFNSFCLIPPSFFPWIDLPVLPAATTATHTATATGRLGRTPVDLGTGSLTLTSDSATDAVTGALDLPTTAAVSTRALGVIPTAATVRLTTDPLSGTVPGALRSRATVAIPDLSVFGIPVLRGSTTCRSTGPLTLTPGADFAPATGGALTGTFETPAFSGCGAYGGFLGSLFSGKGNTLTITASPN</sequence>
<keyword evidence="3" id="KW-0378">Hydrolase</keyword>
<dbReference type="EMBL" id="AYXG01000041">
    <property type="protein sequence ID" value="EWC63634.1"/>
    <property type="molecule type" value="Genomic_DNA"/>
</dbReference>
<proteinExistence type="predicted"/>
<dbReference type="OrthoDB" id="4863392at2"/>
<evidence type="ECO:0000313" key="3">
    <source>
        <dbReference type="EMBL" id="EWC63634.1"/>
    </source>
</evidence>
<dbReference type="RefSeq" id="WP_152551987.1">
    <property type="nucleotide sequence ID" value="NZ_AYXG01000041.1"/>
</dbReference>